<organism evidence="3">
    <name type="scientific">Arthroderma gypseum (strain ATCC MYA-4604 / CBS 118893)</name>
    <name type="common">Microsporum gypseum</name>
    <dbReference type="NCBI Taxonomy" id="535722"/>
    <lineage>
        <taxon>Eukaryota</taxon>
        <taxon>Fungi</taxon>
        <taxon>Dikarya</taxon>
        <taxon>Ascomycota</taxon>
        <taxon>Pezizomycotina</taxon>
        <taxon>Eurotiomycetes</taxon>
        <taxon>Eurotiomycetidae</taxon>
        <taxon>Onygenales</taxon>
        <taxon>Arthrodermataceae</taxon>
        <taxon>Nannizzia</taxon>
    </lineage>
</organism>
<evidence type="ECO:0000313" key="3">
    <source>
        <dbReference type="Proteomes" id="UP000002669"/>
    </source>
</evidence>
<dbReference type="InParanoid" id="E5R204"/>
<dbReference type="AlphaFoldDB" id="E5R204"/>
<protein>
    <submittedName>
        <fullName evidence="2">Uncharacterized protein</fullName>
    </submittedName>
</protein>
<reference evidence="3" key="1">
    <citation type="journal article" date="2012" name="MBio">
        <title>Comparative genome analysis of Trichophyton rubrum and related dermatophytes reveals candidate genes involved in infection.</title>
        <authorList>
            <person name="Martinez D.A."/>
            <person name="Oliver B.G."/>
            <person name="Graeser Y."/>
            <person name="Goldberg J.M."/>
            <person name="Li W."/>
            <person name="Martinez-Rossi N.M."/>
            <person name="Monod M."/>
            <person name="Shelest E."/>
            <person name="Barton R.C."/>
            <person name="Birch E."/>
            <person name="Brakhage A.A."/>
            <person name="Chen Z."/>
            <person name="Gurr S.J."/>
            <person name="Heiman D."/>
            <person name="Heitman J."/>
            <person name="Kosti I."/>
            <person name="Rossi A."/>
            <person name="Saif S."/>
            <person name="Samalova M."/>
            <person name="Saunders C.W."/>
            <person name="Shea T."/>
            <person name="Summerbell R.C."/>
            <person name="Xu J."/>
            <person name="Young S."/>
            <person name="Zeng Q."/>
            <person name="Birren B.W."/>
            <person name="Cuomo C.A."/>
            <person name="White T.C."/>
        </authorList>
    </citation>
    <scope>NUCLEOTIDE SEQUENCE [LARGE SCALE GENOMIC DNA]</scope>
    <source>
        <strain evidence="3">ATCC MYA-4604 / CBS 118893</strain>
    </source>
</reference>
<dbReference type="Proteomes" id="UP000002669">
    <property type="component" value="Unassembled WGS sequence"/>
</dbReference>
<accession>E5R204</accession>
<feature type="region of interest" description="Disordered" evidence="1">
    <location>
        <begin position="96"/>
        <end position="127"/>
    </location>
</feature>
<dbReference type="GeneID" id="10032057"/>
<gene>
    <name evidence="2" type="ORF">MGYG_00823</name>
</gene>
<dbReference type="EMBL" id="DS989822">
    <property type="protein sequence ID" value="EFQ97783.1"/>
    <property type="molecule type" value="Genomic_DNA"/>
</dbReference>
<dbReference type="RefSeq" id="XP_003176735.1">
    <property type="nucleotide sequence ID" value="XM_003176687.1"/>
</dbReference>
<dbReference type="HOGENOM" id="CLU_1970008_0_0_1"/>
<keyword evidence="3" id="KW-1185">Reference proteome</keyword>
<evidence type="ECO:0000256" key="1">
    <source>
        <dbReference type="SAM" id="MobiDB-lite"/>
    </source>
</evidence>
<sequence>MKTRPHCKADHATLSTQNTYSLSEEFALPVLIPGCIINLLHNARTIPATIQRKRAEAQTPGVHLTTPQLFSNFITTSSHHHIITITITITTSSFHRRRKTTSGKAAVEPLHGGLHAASAKKRKEKTK</sequence>
<evidence type="ECO:0000313" key="2">
    <source>
        <dbReference type="EMBL" id="EFQ97783.1"/>
    </source>
</evidence>
<name>E5R204_ARTGP</name>
<proteinExistence type="predicted"/>
<feature type="compositionally biased region" description="Basic residues" evidence="1">
    <location>
        <begin position="118"/>
        <end position="127"/>
    </location>
</feature>
<dbReference type="VEuPathDB" id="FungiDB:MGYG_00823"/>